<keyword evidence="4" id="KW-1185">Reference proteome</keyword>
<comment type="caution">
    <text evidence="3">The sequence shown here is derived from an EMBL/GenBank/DDBJ whole genome shotgun (WGS) entry which is preliminary data.</text>
</comment>
<dbReference type="GO" id="GO:0005739">
    <property type="term" value="C:mitochondrion"/>
    <property type="evidence" value="ECO:0007669"/>
    <property type="project" value="TreeGrafter"/>
</dbReference>
<keyword evidence="1" id="KW-0547">Nucleotide-binding</keyword>
<keyword evidence="2" id="KW-0067">ATP-binding</keyword>
<sequence length="136" mass="15395">QVETQGRKIGIPRCAEGSKVAWFEFSDLCNKALGAADYLAIGRAFHTVFLADIPKLTMQERDQVRRFITLIDSLYECHTKVVCTAELDPIPLFDVSEEERKTSIADEIFAWDRTVSRLMEMQSTAYMATAPTTVKK</sequence>
<evidence type="ECO:0008006" key="5">
    <source>
        <dbReference type="Google" id="ProtNLM"/>
    </source>
</evidence>
<accession>A0A812KC57</accession>
<dbReference type="InterPro" id="IPR005654">
    <property type="entry name" value="ATPase_AFG1-like"/>
</dbReference>
<gene>
    <name evidence="3" type="ORF">SPIL2461_LOCUS3302</name>
</gene>
<organism evidence="3 4">
    <name type="scientific">Symbiodinium pilosum</name>
    <name type="common">Dinoflagellate</name>
    <dbReference type="NCBI Taxonomy" id="2952"/>
    <lineage>
        <taxon>Eukaryota</taxon>
        <taxon>Sar</taxon>
        <taxon>Alveolata</taxon>
        <taxon>Dinophyceae</taxon>
        <taxon>Suessiales</taxon>
        <taxon>Symbiodiniaceae</taxon>
        <taxon>Symbiodinium</taxon>
    </lineage>
</organism>
<evidence type="ECO:0000313" key="3">
    <source>
        <dbReference type="EMBL" id="CAE7227703.1"/>
    </source>
</evidence>
<dbReference type="PANTHER" id="PTHR12169:SF6">
    <property type="entry name" value="AFG1-LIKE ATPASE"/>
    <property type="match status" value="1"/>
</dbReference>
<name>A0A812KC57_SYMPI</name>
<dbReference type="GO" id="GO:0016887">
    <property type="term" value="F:ATP hydrolysis activity"/>
    <property type="evidence" value="ECO:0007669"/>
    <property type="project" value="InterPro"/>
</dbReference>
<dbReference type="AlphaFoldDB" id="A0A812KC57"/>
<dbReference type="Pfam" id="PF03969">
    <property type="entry name" value="AFG1_ATPase"/>
    <property type="match status" value="1"/>
</dbReference>
<evidence type="ECO:0000313" key="4">
    <source>
        <dbReference type="Proteomes" id="UP000649617"/>
    </source>
</evidence>
<dbReference type="PANTHER" id="PTHR12169">
    <property type="entry name" value="ATPASE N2B"/>
    <property type="match status" value="1"/>
</dbReference>
<evidence type="ECO:0000256" key="1">
    <source>
        <dbReference type="ARBA" id="ARBA00022741"/>
    </source>
</evidence>
<dbReference type="EMBL" id="CAJNIZ010003969">
    <property type="protein sequence ID" value="CAE7227703.1"/>
    <property type="molecule type" value="Genomic_DNA"/>
</dbReference>
<protein>
    <recommendedName>
        <fullName evidence="5">AFG1-like ATPase</fullName>
    </recommendedName>
</protein>
<evidence type="ECO:0000256" key="2">
    <source>
        <dbReference type="ARBA" id="ARBA00022840"/>
    </source>
</evidence>
<dbReference type="OrthoDB" id="548867at2759"/>
<feature type="non-terminal residue" evidence="3">
    <location>
        <position position="1"/>
    </location>
</feature>
<dbReference type="GO" id="GO:0005524">
    <property type="term" value="F:ATP binding"/>
    <property type="evidence" value="ECO:0007669"/>
    <property type="project" value="UniProtKB-KW"/>
</dbReference>
<proteinExistence type="predicted"/>
<dbReference type="Proteomes" id="UP000649617">
    <property type="component" value="Unassembled WGS sequence"/>
</dbReference>
<reference evidence="3" key="1">
    <citation type="submission" date="2021-02" db="EMBL/GenBank/DDBJ databases">
        <authorList>
            <person name="Dougan E. K."/>
            <person name="Rhodes N."/>
            <person name="Thang M."/>
            <person name="Chan C."/>
        </authorList>
    </citation>
    <scope>NUCLEOTIDE SEQUENCE</scope>
</reference>